<evidence type="ECO:0000313" key="2">
    <source>
        <dbReference type="EMBL" id="KIY70172.1"/>
    </source>
</evidence>
<evidence type="ECO:0000256" key="1">
    <source>
        <dbReference type="SAM" id="MobiDB-lite"/>
    </source>
</evidence>
<name>A0A0D7BI83_9AGAR</name>
<sequence length="357" mass="38991">MSLDIEDLKGISQPPWQVNADRRQWVTAIYALHPNGPLRRALQGKSIDEDAGIWQAVQSVAAVMQRISEAPTVEEKYILIETEYKASALRLSDSYLNWDRAVKVITDRLKNEAHEATQGYPSKSILPDSTYLTREKWMTASEWTTFVRATMYWKTWELTRNHREGDANALRKYIEAFTAVVQQIRTTRWRSSRWARNHTHKRAYINTLRSLDNQTSDFVYTKALWASTYRYDDAAVLHGLPRYPPGTWYPPRTARIPSRFWKSTAFGASSTPGEFDFWSTRNNTWDTAGIFAISASYYGGDGCGAGWGHGHDSGGGGGGYSGGDYGGGGGGGDSGGGGGDSGGGGGGGGDGGGGGCG</sequence>
<keyword evidence="3" id="KW-1185">Reference proteome</keyword>
<proteinExistence type="predicted"/>
<feature type="region of interest" description="Disordered" evidence="1">
    <location>
        <begin position="331"/>
        <end position="357"/>
    </location>
</feature>
<organism evidence="2 3">
    <name type="scientific">Cylindrobasidium torrendii FP15055 ss-10</name>
    <dbReference type="NCBI Taxonomy" id="1314674"/>
    <lineage>
        <taxon>Eukaryota</taxon>
        <taxon>Fungi</taxon>
        <taxon>Dikarya</taxon>
        <taxon>Basidiomycota</taxon>
        <taxon>Agaricomycotina</taxon>
        <taxon>Agaricomycetes</taxon>
        <taxon>Agaricomycetidae</taxon>
        <taxon>Agaricales</taxon>
        <taxon>Marasmiineae</taxon>
        <taxon>Physalacriaceae</taxon>
        <taxon>Cylindrobasidium</taxon>
    </lineage>
</organism>
<gene>
    <name evidence="2" type="ORF">CYLTODRAFT_420020</name>
</gene>
<dbReference type="Proteomes" id="UP000054007">
    <property type="component" value="Unassembled WGS sequence"/>
</dbReference>
<protein>
    <submittedName>
        <fullName evidence="2">Uncharacterized protein</fullName>
    </submittedName>
</protein>
<reference evidence="2 3" key="1">
    <citation type="journal article" date="2015" name="Fungal Genet. Biol.">
        <title>Evolution of novel wood decay mechanisms in Agaricales revealed by the genome sequences of Fistulina hepatica and Cylindrobasidium torrendii.</title>
        <authorList>
            <person name="Floudas D."/>
            <person name="Held B.W."/>
            <person name="Riley R."/>
            <person name="Nagy L.G."/>
            <person name="Koehler G."/>
            <person name="Ransdell A.S."/>
            <person name="Younus H."/>
            <person name="Chow J."/>
            <person name="Chiniquy J."/>
            <person name="Lipzen A."/>
            <person name="Tritt A."/>
            <person name="Sun H."/>
            <person name="Haridas S."/>
            <person name="LaButti K."/>
            <person name="Ohm R.A."/>
            <person name="Kues U."/>
            <person name="Blanchette R.A."/>
            <person name="Grigoriev I.V."/>
            <person name="Minto R.E."/>
            <person name="Hibbett D.S."/>
        </authorList>
    </citation>
    <scope>NUCLEOTIDE SEQUENCE [LARGE SCALE GENOMIC DNA]</scope>
    <source>
        <strain evidence="2 3">FP15055 ss-10</strain>
    </source>
</reference>
<dbReference type="AlphaFoldDB" id="A0A0D7BI83"/>
<evidence type="ECO:0000313" key="3">
    <source>
        <dbReference type="Proteomes" id="UP000054007"/>
    </source>
</evidence>
<accession>A0A0D7BI83</accession>
<dbReference type="EMBL" id="KN880472">
    <property type="protein sequence ID" value="KIY70172.1"/>
    <property type="molecule type" value="Genomic_DNA"/>
</dbReference>